<feature type="compositionally biased region" description="Polar residues" evidence="1">
    <location>
        <begin position="59"/>
        <end position="70"/>
    </location>
</feature>
<accession>A0A0S3SB35</accession>
<keyword evidence="3" id="KW-1185">Reference proteome</keyword>
<protein>
    <submittedName>
        <fullName evidence="2">Uncharacterized protein</fullName>
    </submittedName>
</protein>
<organism evidence="2 3">
    <name type="scientific">Vigna angularis var. angularis</name>
    <dbReference type="NCBI Taxonomy" id="157739"/>
    <lineage>
        <taxon>Eukaryota</taxon>
        <taxon>Viridiplantae</taxon>
        <taxon>Streptophyta</taxon>
        <taxon>Embryophyta</taxon>
        <taxon>Tracheophyta</taxon>
        <taxon>Spermatophyta</taxon>
        <taxon>Magnoliopsida</taxon>
        <taxon>eudicotyledons</taxon>
        <taxon>Gunneridae</taxon>
        <taxon>Pentapetalae</taxon>
        <taxon>rosids</taxon>
        <taxon>fabids</taxon>
        <taxon>Fabales</taxon>
        <taxon>Fabaceae</taxon>
        <taxon>Papilionoideae</taxon>
        <taxon>50 kb inversion clade</taxon>
        <taxon>NPAAA clade</taxon>
        <taxon>indigoferoid/millettioid clade</taxon>
        <taxon>Phaseoleae</taxon>
        <taxon>Vigna</taxon>
    </lineage>
</organism>
<evidence type="ECO:0000313" key="3">
    <source>
        <dbReference type="Proteomes" id="UP000291084"/>
    </source>
</evidence>
<name>A0A0S3SB35_PHAAN</name>
<evidence type="ECO:0000313" key="2">
    <source>
        <dbReference type="EMBL" id="BAT90011.1"/>
    </source>
</evidence>
<dbReference type="AlphaFoldDB" id="A0A0S3SB35"/>
<gene>
    <name evidence="2" type="primary">Vigan.06G117100</name>
    <name evidence="2" type="ORF">VIGAN_06117100</name>
</gene>
<evidence type="ECO:0000256" key="1">
    <source>
        <dbReference type="SAM" id="MobiDB-lite"/>
    </source>
</evidence>
<dbReference type="Proteomes" id="UP000291084">
    <property type="component" value="Chromosome 6"/>
</dbReference>
<proteinExistence type="predicted"/>
<feature type="region of interest" description="Disordered" evidence="1">
    <location>
        <begin position="50"/>
        <end position="78"/>
    </location>
</feature>
<feature type="non-terminal residue" evidence="2">
    <location>
        <position position="1"/>
    </location>
</feature>
<reference evidence="2 3" key="1">
    <citation type="journal article" date="2015" name="Sci. Rep.">
        <title>The power of single molecule real-time sequencing technology in the de novo assembly of a eukaryotic genome.</title>
        <authorList>
            <person name="Sakai H."/>
            <person name="Naito K."/>
            <person name="Ogiso-Tanaka E."/>
            <person name="Takahashi Y."/>
            <person name="Iseki K."/>
            <person name="Muto C."/>
            <person name="Satou K."/>
            <person name="Teruya K."/>
            <person name="Shiroma A."/>
            <person name="Shimoji M."/>
            <person name="Hirano T."/>
            <person name="Itoh T."/>
            <person name="Kaga A."/>
            <person name="Tomooka N."/>
        </authorList>
    </citation>
    <scope>NUCLEOTIDE SEQUENCE [LARGE SCALE GENOMIC DNA]</scope>
    <source>
        <strain evidence="3">cv. Shumari</strain>
    </source>
</reference>
<dbReference type="EMBL" id="AP015039">
    <property type="protein sequence ID" value="BAT90011.1"/>
    <property type="molecule type" value="Genomic_DNA"/>
</dbReference>
<sequence>VIAAATTKTHIFYFEEDSLGNDNTDGWKGSGAPKTNISRLFSLRNGSTQHVQHVKKEPSSNTGYVQQAPRSSKHGERPACTYAVQRWKGSNTRKRARGCTSSKLGSCKMKRAHGLGPWT</sequence>